<feature type="domain" description="WDHD1 first WD40" evidence="9">
    <location>
        <begin position="25"/>
        <end position="307"/>
    </location>
</feature>
<dbReference type="SMART" id="SM00320">
    <property type="entry name" value="WD40"/>
    <property type="match status" value="6"/>
</dbReference>
<dbReference type="GO" id="GO:0006261">
    <property type="term" value="P:DNA-templated DNA replication"/>
    <property type="evidence" value="ECO:0007669"/>
    <property type="project" value="TreeGrafter"/>
</dbReference>
<dbReference type="AlphaFoldDB" id="A0A6D2JNR9"/>
<dbReference type="OrthoDB" id="427368at2759"/>
<evidence type="ECO:0000256" key="2">
    <source>
        <dbReference type="ARBA" id="ARBA00022574"/>
    </source>
</evidence>
<proteinExistence type="predicted"/>
<dbReference type="CDD" id="cd00200">
    <property type="entry name" value="WD40"/>
    <property type="match status" value="1"/>
</dbReference>
<evidence type="ECO:0000256" key="4">
    <source>
        <dbReference type="ARBA" id="ARBA00023242"/>
    </source>
</evidence>
<dbReference type="Pfam" id="PF24817">
    <property type="entry name" value="WD40_WDHD1_1st"/>
    <property type="match status" value="1"/>
</dbReference>
<dbReference type="PROSITE" id="PS50082">
    <property type="entry name" value="WD_REPEATS_2"/>
    <property type="match status" value="3"/>
</dbReference>
<gene>
    <name evidence="10" type="ORF">MERR_LOCUS28992</name>
</gene>
<evidence type="ECO:0000313" key="11">
    <source>
        <dbReference type="Proteomes" id="UP000467841"/>
    </source>
</evidence>
<evidence type="ECO:0000256" key="1">
    <source>
        <dbReference type="ARBA" id="ARBA00004123"/>
    </source>
</evidence>
<dbReference type="GO" id="GO:0003682">
    <property type="term" value="F:chromatin binding"/>
    <property type="evidence" value="ECO:0007669"/>
    <property type="project" value="TreeGrafter"/>
</dbReference>
<dbReference type="InterPro" id="IPR036322">
    <property type="entry name" value="WD40_repeat_dom_sf"/>
</dbReference>
<sequence>MKSRSLKLREAHKVGGSSAASFCSILWDHKAEHFVTSSSSDPSISVHDGLSPSTSPPTVLRHHQDGVTALALSRDSSFLASGSIDHCVKLYKFPSGEFQTNITRFTLPIRVLAFNGSGSLLAAAGDDEGIKLINTIDGSIVRVLKGHKGPVTGLDFDPKGELLASLDSTGTVLCWELQNGIVSYTLKGVAPDTGFSNSIVNVLRWSPDGRTLAVPGLRNDVVMYDRFTGEKLFALRGEHLQGVCYLAWAPNGKYIATSGLDKQVLLWDVEKKQDIDRQKFEDKVCCMAWKPNCNALSLIDVKGKYGIWDDLVPSSMVSPTVGIPDIQPKRRNEILTFDEEFEEEFSENLDDDARVESDGGESRQLSRKRLRRNSFMDDDGGDVNEGFYDEISLPSSSGYKKKAHKEKRGVGSGVSRSVAASTRYKMQKAFQPGATPLEPGKRTFLCYNMVGCITTIEHEGNSRIETDFHDTGSGPRVSSMIDIYGFTMASINESGCVFANPCKGEKNMSVLMYRPFRSWASNSEWTVRFEGEEVKVVANGSGWVAAITSRNLLHIFTEGGFQKHILALDGPIVTAVGCKDQLAVVTHVSDCLSSNEQVMKFRIVNISSMTQQLKGRVAITPGSRLTWIGFSEEGCFSTYDSEGVLWVRTSQIGGSWIPVFSPSKEKKQEENYWVVGLNTTSVYCIACKHPELFPQVTPKPILTILDFSLPLQSSDLGSTSLINEFILKQRRLYETHRRVDEMDLSGADTTALEDEAFDLEVSQDRCILKLISSCCSSDKFLRASELMKLLTLEKSMRAAITLVTKLKLPSLAEKFSNILEERLLKESDEAITNPSTKVVTRAESKVQNPVASIQTSGNTEAVPKSSGTKLSAISLVSKAKVSEGGLKLGKEETKRDEAEDAKKKEVKALNLIKNTVNNANNGDKEPRKEVKQISVEMRADNPLGQADLDGLHDSNWKQLMGEDIQPPKDACTEISFRTEIPVQFLQAVNPSRQANVDELRDSNWEQSMEEDVQP</sequence>
<dbReference type="PROSITE" id="PS00678">
    <property type="entry name" value="WD_REPEATS_1"/>
    <property type="match status" value="1"/>
</dbReference>
<reference evidence="10" key="1">
    <citation type="submission" date="2020-01" db="EMBL/GenBank/DDBJ databases">
        <authorList>
            <person name="Mishra B."/>
        </authorList>
    </citation>
    <scope>NUCLEOTIDE SEQUENCE [LARGE SCALE GENOMIC DNA]</scope>
</reference>
<dbReference type="GO" id="GO:0000278">
    <property type="term" value="P:mitotic cell cycle"/>
    <property type="evidence" value="ECO:0007669"/>
    <property type="project" value="TreeGrafter"/>
</dbReference>
<organism evidence="10 11">
    <name type="scientific">Microthlaspi erraticum</name>
    <dbReference type="NCBI Taxonomy" id="1685480"/>
    <lineage>
        <taxon>Eukaryota</taxon>
        <taxon>Viridiplantae</taxon>
        <taxon>Streptophyta</taxon>
        <taxon>Embryophyta</taxon>
        <taxon>Tracheophyta</taxon>
        <taxon>Spermatophyta</taxon>
        <taxon>Magnoliopsida</taxon>
        <taxon>eudicotyledons</taxon>
        <taxon>Gunneridae</taxon>
        <taxon>Pentapetalae</taxon>
        <taxon>rosids</taxon>
        <taxon>malvids</taxon>
        <taxon>Brassicales</taxon>
        <taxon>Brassicaceae</taxon>
        <taxon>Coluteocarpeae</taxon>
        <taxon>Microthlaspi</taxon>
    </lineage>
</organism>
<dbReference type="SUPFAM" id="SSF50978">
    <property type="entry name" value="WD40 repeat-like"/>
    <property type="match status" value="1"/>
</dbReference>
<evidence type="ECO:0000256" key="5">
    <source>
        <dbReference type="PROSITE-ProRule" id="PRU00221"/>
    </source>
</evidence>
<dbReference type="Pfam" id="PF12341">
    <property type="entry name" value="Mcl1_mid"/>
    <property type="match status" value="1"/>
</dbReference>
<feature type="repeat" description="WD" evidence="5">
    <location>
        <begin position="144"/>
        <end position="185"/>
    </location>
</feature>
<comment type="subcellular location">
    <subcellularLocation>
        <location evidence="1">Nucleus</location>
    </subcellularLocation>
</comment>
<comment type="caution">
    <text evidence="10">The sequence shown here is derived from an EMBL/GenBank/DDBJ whole genome shotgun (WGS) entry which is preliminary data.</text>
</comment>
<evidence type="ECO:0000259" key="7">
    <source>
        <dbReference type="Pfam" id="PF12341"/>
    </source>
</evidence>
<dbReference type="InterPro" id="IPR057646">
    <property type="entry name" value="WD40_WDHD1_1st"/>
</dbReference>
<dbReference type="EMBL" id="CACVBM020001251">
    <property type="protein sequence ID" value="CAA7041757.1"/>
    <property type="molecule type" value="Genomic_DNA"/>
</dbReference>
<evidence type="ECO:0000256" key="6">
    <source>
        <dbReference type="SAM" id="MobiDB-lite"/>
    </source>
</evidence>
<feature type="compositionally biased region" description="Basic and acidic residues" evidence="6">
    <location>
        <begin position="351"/>
        <end position="361"/>
    </location>
</feature>
<evidence type="ECO:0000259" key="9">
    <source>
        <dbReference type="Pfam" id="PF24817"/>
    </source>
</evidence>
<dbReference type="InterPro" id="IPR001680">
    <property type="entry name" value="WD40_rpt"/>
</dbReference>
<name>A0A6D2JNR9_9BRAS</name>
<dbReference type="PANTHER" id="PTHR19932">
    <property type="entry name" value="WD REPEAT AND HMG-BOX DNA BINDING PROTEIN"/>
    <property type="match status" value="1"/>
</dbReference>
<protein>
    <submittedName>
        <fullName evidence="10">Uncharacterized protein</fullName>
    </submittedName>
</protein>
<keyword evidence="3" id="KW-0677">Repeat</keyword>
<dbReference type="FunFam" id="2.130.10.10:FF:001570">
    <property type="entry name" value="Transducin family protein / WD-40 repeat family protein"/>
    <property type="match status" value="1"/>
</dbReference>
<dbReference type="Proteomes" id="UP000467841">
    <property type="component" value="Unassembled WGS sequence"/>
</dbReference>
<evidence type="ECO:0000259" key="8">
    <source>
        <dbReference type="Pfam" id="PF20946"/>
    </source>
</evidence>
<keyword evidence="11" id="KW-1185">Reference proteome</keyword>
<dbReference type="InterPro" id="IPR019775">
    <property type="entry name" value="WD40_repeat_CS"/>
</dbReference>
<dbReference type="InterPro" id="IPR048591">
    <property type="entry name" value="WDHD1/CFT4_hel"/>
</dbReference>
<evidence type="ECO:0000256" key="3">
    <source>
        <dbReference type="ARBA" id="ARBA00022737"/>
    </source>
</evidence>
<dbReference type="PANTHER" id="PTHR19932:SF10">
    <property type="entry name" value="WD REPEAT AND HMG-BOX DNA-BINDING PROTEIN 1"/>
    <property type="match status" value="1"/>
</dbReference>
<dbReference type="InterPro" id="IPR022100">
    <property type="entry name" value="WDHD1/CFT4_beta-prop_2nd"/>
</dbReference>
<dbReference type="Gene3D" id="2.130.10.10">
    <property type="entry name" value="YVTN repeat-like/Quinoprotein amine dehydrogenase"/>
    <property type="match status" value="2"/>
</dbReference>
<accession>A0A6D2JNR9</accession>
<dbReference type="PROSITE" id="PS50294">
    <property type="entry name" value="WD_REPEATS_REGION"/>
    <property type="match status" value="3"/>
</dbReference>
<feature type="domain" description="WDHD1/CFT4 helical bundle" evidence="8">
    <location>
        <begin position="745"/>
        <end position="823"/>
    </location>
</feature>
<feature type="domain" description="WDHD1/CFT4 second beta-propeller" evidence="7">
    <location>
        <begin position="428"/>
        <end position="711"/>
    </location>
</feature>
<feature type="repeat" description="WD" evidence="5">
    <location>
        <begin position="60"/>
        <end position="101"/>
    </location>
</feature>
<feature type="region of interest" description="Disordered" evidence="6">
    <location>
        <begin position="39"/>
        <end position="59"/>
    </location>
</feature>
<keyword evidence="2 5" id="KW-0853">WD repeat</keyword>
<dbReference type="InterPro" id="IPR015943">
    <property type="entry name" value="WD40/YVTN_repeat-like_dom_sf"/>
</dbReference>
<dbReference type="Pfam" id="PF20946">
    <property type="entry name" value="Ctf4_C"/>
    <property type="match status" value="1"/>
</dbReference>
<feature type="region of interest" description="Disordered" evidence="6">
    <location>
        <begin position="346"/>
        <end position="367"/>
    </location>
</feature>
<feature type="region of interest" description="Disordered" evidence="6">
    <location>
        <begin position="990"/>
        <end position="1014"/>
    </location>
</feature>
<dbReference type="GO" id="GO:0043596">
    <property type="term" value="C:nuclear replication fork"/>
    <property type="evidence" value="ECO:0007669"/>
    <property type="project" value="TreeGrafter"/>
</dbReference>
<dbReference type="GO" id="GO:0006281">
    <property type="term" value="P:DNA repair"/>
    <property type="evidence" value="ECO:0007669"/>
    <property type="project" value="TreeGrafter"/>
</dbReference>
<evidence type="ECO:0000313" key="10">
    <source>
        <dbReference type="EMBL" id="CAA7041757.1"/>
    </source>
</evidence>
<feature type="repeat" description="WD" evidence="5">
    <location>
        <begin position="236"/>
        <end position="277"/>
    </location>
</feature>
<keyword evidence="4" id="KW-0539">Nucleus</keyword>